<dbReference type="SMART" id="SM00044">
    <property type="entry name" value="CYCc"/>
    <property type="match status" value="1"/>
</dbReference>
<dbReference type="InterPro" id="IPR029787">
    <property type="entry name" value="Nucleotide_cyclase"/>
</dbReference>
<dbReference type="EC" id="4.6.1.1" evidence="3"/>
<dbReference type="RefSeq" id="WP_182545052.1">
    <property type="nucleotide sequence ID" value="NZ_JACGWZ010000004.1"/>
</dbReference>
<dbReference type="InterPro" id="IPR032026">
    <property type="entry name" value="Ad_Cy_reg"/>
</dbReference>
<dbReference type="CDD" id="cd07302">
    <property type="entry name" value="CHD"/>
    <property type="match status" value="1"/>
</dbReference>
<dbReference type="PROSITE" id="PS50125">
    <property type="entry name" value="GUANYLATE_CYCLASE_2"/>
    <property type="match status" value="1"/>
</dbReference>
<protein>
    <submittedName>
        <fullName evidence="3">Adenylate cyclase</fullName>
        <ecNumber evidence="3">4.6.1.1</ecNumber>
    </submittedName>
</protein>
<dbReference type="InterPro" id="IPR001054">
    <property type="entry name" value="A/G_cyclase"/>
</dbReference>
<gene>
    <name evidence="3" type="ORF">FHX42_003146</name>
</gene>
<reference evidence="3 4" key="1">
    <citation type="submission" date="2020-07" db="EMBL/GenBank/DDBJ databases">
        <title>Sequencing the genomes of 1000 actinobacteria strains.</title>
        <authorList>
            <person name="Klenk H.-P."/>
        </authorList>
    </citation>
    <scope>NUCLEOTIDE SEQUENCE [LARGE SCALE GENOMIC DNA]</scope>
    <source>
        <strain evidence="3 4">DSM 45975</strain>
    </source>
</reference>
<dbReference type="PANTHER" id="PTHR43081:SF1">
    <property type="entry name" value="ADENYLATE CYCLASE, TERMINAL-DIFFERENTIATION SPECIFIC"/>
    <property type="match status" value="1"/>
</dbReference>
<dbReference type="GO" id="GO:0035556">
    <property type="term" value="P:intracellular signal transduction"/>
    <property type="evidence" value="ECO:0007669"/>
    <property type="project" value="InterPro"/>
</dbReference>
<dbReference type="Proteomes" id="UP000569329">
    <property type="component" value="Unassembled WGS sequence"/>
</dbReference>
<organism evidence="3 4">
    <name type="scientific">Halosaccharopolyspora lacisalsi</name>
    <dbReference type="NCBI Taxonomy" id="1000566"/>
    <lineage>
        <taxon>Bacteria</taxon>
        <taxon>Bacillati</taxon>
        <taxon>Actinomycetota</taxon>
        <taxon>Actinomycetes</taxon>
        <taxon>Pseudonocardiales</taxon>
        <taxon>Pseudonocardiaceae</taxon>
        <taxon>Halosaccharopolyspora</taxon>
    </lineage>
</organism>
<dbReference type="SUPFAM" id="SSF55073">
    <property type="entry name" value="Nucleotide cyclase"/>
    <property type="match status" value="1"/>
</dbReference>
<feature type="domain" description="Guanylate cyclase" evidence="2">
    <location>
        <begin position="170"/>
        <end position="279"/>
    </location>
</feature>
<dbReference type="Pfam" id="PF16701">
    <property type="entry name" value="Ad_Cy_reg"/>
    <property type="match status" value="1"/>
</dbReference>
<dbReference type="PANTHER" id="PTHR43081">
    <property type="entry name" value="ADENYLATE CYCLASE, TERMINAL-DIFFERENTIATION SPECIFIC-RELATED"/>
    <property type="match status" value="1"/>
</dbReference>
<name>A0A839DY33_9PSEU</name>
<dbReference type="GO" id="GO:0004016">
    <property type="term" value="F:adenylate cyclase activity"/>
    <property type="evidence" value="ECO:0007669"/>
    <property type="project" value="UniProtKB-EC"/>
</dbReference>
<keyword evidence="4" id="KW-1185">Reference proteome</keyword>
<dbReference type="Pfam" id="PF00211">
    <property type="entry name" value="Guanylate_cyc"/>
    <property type="match status" value="1"/>
</dbReference>
<accession>A0A839DY33</accession>
<proteinExistence type="inferred from homology"/>
<comment type="similarity">
    <text evidence="1">Belongs to the adenylyl cyclase class-3 family.</text>
</comment>
<sequence length="328" mass="35737">MCSSFEPSGESTPGAHPIERALLGGVAQYRKAEVAEAVGVELERAERLWQAMGFAHVDDDAVVFTDSDVTALRMVVQLVSAGVITAELETAVARSLAQTMSRLAEWQVGIFKSVLGRTFTEDVQTTADFARAVMPVMEELQGYVWRRHLASIASREIGEADSGGDERTLVVGFADIVGYTRLVRDFSEVELARLIDDFEDLTARTIAQHHGRVVKTVGDEVLFVADSAASAAEIALMLNERVAEQPRLPPLRIGLARGEVLARFGDVYGSTVNIASRLTTLARPASVLVDRTCAQELHSHPEYLLTPIGATKVQGFTDLHAWALHRPE</sequence>
<evidence type="ECO:0000259" key="2">
    <source>
        <dbReference type="PROSITE" id="PS50125"/>
    </source>
</evidence>
<comment type="caution">
    <text evidence="3">The sequence shown here is derived from an EMBL/GenBank/DDBJ whole genome shotgun (WGS) entry which is preliminary data.</text>
</comment>
<dbReference type="GO" id="GO:0009190">
    <property type="term" value="P:cyclic nucleotide biosynthetic process"/>
    <property type="evidence" value="ECO:0007669"/>
    <property type="project" value="InterPro"/>
</dbReference>
<keyword evidence="3" id="KW-0456">Lyase</keyword>
<dbReference type="InterPro" id="IPR050697">
    <property type="entry name" value="Adenylyl/Guanylyl_Cyclase_3/4"/>
</dbReference>
<evidence type="ECO:0000256" key="1">
    <source>
        <dbReference type="ARBA" id="ARBA00005381"/>
    </source>
</evidence>
<dbReference type="AlphaFoldDB" id="A0A839DY33"/>
<evidence type="ECO:0000313" key="4">
    <source>
        <dbReference type="Proteomes" id="UP000569329"/>
    </source>
</evidence>
<dbReference type="Gene3D" id="3.30.70.1230">
    <property type="entry name" value="Nucleotide cyclase"/>
    <property type="match status" value="1"/>
</dbReference>
<evidence type="ECO:0000313" key="3">
    <source>
        <dbReference type="EMBL" id="MBA8825780.1"/>
    </source>
</evidence>
<dbReference type="EMBL" id="JACGWZ010000004">
    <property type="protein sequence ID" value="MBA8825780.1"/>
    <property type="molecule type" value="Genomic_DNA"/>
</dbReference>